<evidence type="ECO:0000256" key="1">
    <source>
        <dbReference type="ARBA" id="ARBA00022490"/>
    </source>
</evidence>
<dbReference type="Gene3D" id="3.30.360.10">
    <property type="entry name" value="Dihydrodipicolinate Reductase, domain 2"/>
    <property type="match status" value="1"/>
</dbReference>
<dbReference type="GO" id="GO:0051287">
    <property type="term" value="F:NAD binding"/>
    <property type="evidence" value="ECO:0007669"/>
    <property type="project" value="InterPro"/>
</dbReference>
<dbReference type="AlphaFoldDB" id="A0A7J3ZLA4"/>
<dbReference type="GO" id="GO:0019878">
    <property type="term" value="P:lysine biosynthetic process via aminoadipic acid"/>
    <property type="evidence" value="ECO:0007669"/>
    <property type="project" value="UniProtKB-UniRule"/>
</dbReference>
<dbReference type="UniPathway" id="UPA00033">
    <property type="reaction ID" value="UER00037"/>
</dbReference>
<dbReference type="SMART" id="SM00859">
    <property type="entry name" value="Semialdhyde_dh"/>
    <property type="match status" value="1"/>
</dbReference>
<comment type="function">
    <text evidence="7">Involved in both the arginine and lysine biosynthetic pathways.</text>
</comment>
<dbReference type="InterPro" id="IPR037535">
    <property type="entry name" value="LysY"/>
</dbReference>
<dbReference type="InterPro" id="IPR000534">
    <property type="entry name" value="Semialdehyde_DH_NAD-bd"/>
</dbReference>
<dbReference type="NCBIfam" id="TIGR01850">
    <property type="entry name" value="argC"/>
    <property type="match status" value="1"/>
</dbReference>
<feature type="binding site" evidence="7">
    <location>
        <begin position="34"/>
        <end position="36"/>
    </location>
    <ligand>
        <name>NADP(+)</name>
        <dbReference type="ChEBI" id="CHEBI:58349"/>
    </ligand>
</feature>
<dbReference type="CDD" id="cd17895">
    <property type="entry name" value="AGPR_1_N"/>
    <property type="match status" value="1"/>
</dbReference>
<comment type="catalytic activity">
    <reaction evidence="7">
        <text>[amino-group carrier protein]-C-terminal-N-(1-carboxy-5-oxopentan-1-yl)-L-glutamine + phosphate + NADP(+) = [amino-group carrier protein]-C-terminal-N-(1-carboxy-5-phosphooxy-5-oxopentan-1-yl)-L-glutamine + NADPH + H(+)</text>
        <dbReference type="Rhea" id="RHEA:41948"/>
        <dbReference type="Rhea" id="RHEA-COMP:9712"/>
        <dbReference type="Rhea" id="RHEA-COMP:9714"/>
        <dbReference type="ChEBI" id="CHEBI:15378"/>
        <dbReference type="ChEBI" id="CHEBI:43474"/>
        <dbReference type="ChEBI" id="CHEBI:57783"/>
        <dbReference type="ChEBI" id="CHEBI:58349"/>
        <dbReference type="ChEBI" id="CHEBI:78499"/>
        <dbReference type="ChEBI" id="CHEBI:78501"/>
        <dbReference type="EC" id="1.2.1.103"/>
    </reaction>
</comment>
<dbReference type="Pfam" id="PF22698">
    <property type="entry name" value="Semialdhyde_dhC_1"/>
    <property type="match status" value="1"/>
</dbReference>
<comment type="subcellular location">
    <subcellularLocation>
        <location evidence="7">Cytoplasm</location>
    </subcellularLocation>
</comment>
<evidence type="ECO:0000259" key="9">
    <source>
        <dbReference type="SMART" id="SM00859"/>
    </source>
</evidence>
<keyword evidence="4 7" id="KW-0521">NADP</keyword>
<reference evidence="10" key="1">
    <citation type="journal article" date="2020" name="mSystems">
        <title>Genome- and Community-Level Interaction Insights into Carbon Utilization and Element Cycling Functions of Hydrothermarchaeota in Hydrothermal Sediment.</title>
        <authorList>
            <person name="Zhou Z."/>
            <person name="Liu Y."/>
            <person name="Xu W."/>
            <person name="Pan J."/>
            <person name="Luo Z.H."/>
            <person name="Li M."/>
        </authorList>
    </citation>
    <scope>NUCLEOTIDE SEQUENCE [LARGE SCALE GENOMIC DNA]</scope>
    <source>
        <strain evidence="10">SpSt-1116</strain>
    </source>
</reference>
<dbReference type="EC" id="1.2.1.103" evidence="7"/>
<dbReference type="InterPro" id="IPR000706">
    <property type="entry name" value="AGPR_type-1"/>
</dbReference>
<keyword evidence="3 7" id="KW-0028">Amino-acid biosynthesis</keyword>
<dbReference type="HAMAP" id="MF_00150">
    <property type="entry name" value="ArgC_type1"/>
    <property type="match status" value="1"/>
</dbReference>
<dbReference type="InterPro" id="IPR023013">
    <property type="entry name" value="AGPR_AS"/>
</dbReference>
<dbReference type="EMBL" id="DRZC01000075">
    <property type="protein sequence ID" value="HHQ80818.1"/>
    <property type="molecule type" value="Genomic_DNA"/>
</dbReference>
<evidence type="ECO:0000313" key="10">
    <source>
        <dbReference type="EMBL" id="HHQ80818.1"/>
    </source>
</evidence>
<evidence type="ECO:0000256" key="8">
    <source>
        <dbReference type="PROSITE-ProRule" id="PRU10010"/>
    </source>
</evidence>
<feature type="binding site" evidence="7">
    <location>
        <position position="316"/>
    </location>
    <ligand>
        <name>NADP(+)</name>
        <dbReference type="ChEBI" id="CHEBI:58349"/>
    </ligand>
</feature>
<evidence type="ECO:0000256" key="6">
    <source>
        <dbReference type="ARBA" id="ARBA00023154"/>
    </source>
</evidence>
<dbReference type="CDD" id="cd23939">
    <property type="entry name" value="AGPR_1_C_LysY"/>
    <property type="match status" value="1"/>
</dbReference>
<dbReference type="InterPro" id="IPR050085">
    <property type="entry name" value="AGPR"/>
</dbReference>
<dbReference type="GO" id="GO:0070401">
    <property type="term" value="F:NADP+ binding"/>
    <property type="evidence" value="ECO:0007669"/>
    <property type="project" value="InterPro"/>
</dbReference>
<keyword evidence="6 7" id="KW-0457">Lysine biosynthesis</keyword>
<feature type="domain" description="Semialdehyde dehydrogenase NAD-binding" evidence="9">
    <location>
        <begin position="3"/>
        <end position="142"/>
    </location>
</feature>
<comment type="catalytic activity">
    <reaction evidence="7">
        <text>[amino-group carrier protein]-C-terminal-gamma-(L-glutamyl-5-semialdehyde)-L-glutamate + phosphate + NADP(+) = [amino-group carrier protein]-C-terminal-gamma-(5-phospho-L-glutamyl)-L-glutamate + NADPH + H(+)</text>
        <dbReference type="Rhea" id="RHEA:52668"/>
        <dbReference type="Rhea" id="RHEA-COMP:13313"/>
        <dbReference type="Rhea" id="RHEA-COMP:13327"/>
        <dbReference type="ChEBI" id="CHEBI:15378"/>
        <dbReference type="ChEBI" id="CHEBI:43474"/>
        <dbReference type="ChEBI" id="CHEBI:57783"/>
        <dbReference type="ChEBI" id="CHEBI:58349"/>
        <dbReference type="ChEBI" id="CHEBI:136717"/>
        <dbReference type="ChEBI" id="CHEBI:136761"/>
        <dbReference type="EC" id="1.2.1.106"/>
    </reaction>
</comment>
<dbReference type="GO" id="GO:0003942">
    <property type="term" value="F:N-acetyl-gamma-glutamyl-phosphate reductase activity"/>
    <property type="evidence" value="ECO:0007669"/>
    <property type="project" value="InterPro"/>
</dbReference>
<dbReference type="PROSITE" id="PS01224">
    <property type="entry name" value="ARGC"/>
    <property type="match status" value="1"/>
</dbReference>
<dbReference type="GO" id="GO:0005737">
    <property type="term" value="C:cytoplasm"/>
    <property type="evidence" value="ECO:0007669"/>
    <property type="project" value="UniProtKB-SubCell"/>
</dbReference>
<feature type="active site" evidence="7 8">
    <location>
        <position position="150"/>
    </location>
</feature>
<keyword evidence="1 7" id="KW-0963">Cytoplasm</keyword>
<accession>A0A7J3ZLA4</accession>
<evidence type="ECO:0000256" key="3">
    <source>
        <dbReference type="ARBA" id="ARBA00022605"/>
    </source>
</evidence>
<comment type="similarity">
    <text evidence="7">Belongs to the NAGSA dehydrogenase family. Type 1 subfamily. LysY sub-subfamily.</text>
</comment>
<dbReference type="GO" id="GO:0042450">
    <property type="term" value="P:L-arginine biosynthetic process via ornithine"/>
    <property type="evidence" value="ECO:0007669"/>
    <property type="project" value="UniProtKB-UniRule"/>
</dbReference>
<comment type="caution">
    <text evidence="10">The sequence shown here is derived from an EMBL/GenBank/DDBJ whole genome shotgun (WGS) entry which is preliminary data.</text>
</comment>
<feature type="binding site" evidence="7">
    <location>
        <begin position="10"/>
        <end position="13"/>
    </location>
    <ligand>
        <name>NADP(+)</name>
        <dbReference type="ChEBI" id="CHEBI:58349"/>
    </ligand>
</feature>
<dbReference type="InterPro" id="IPR058924">
    <property type="entry name" value="AGPR_dimerisation_dom"/>
</dbReference>
<comment type="pathway">
    <text evidence="7">Amino-acid biosynthesis; L-arginine biosynthesis.</text>
</comment>
<dbReference type="Pfam" id="PF01118">
    <property type="entry name" value="Semialdhyde_dh"/>
    <property type="match status" value="1"/>
</dbReference>
<evidence type="ECO:0000256" key="4">
    <source>
        <dbReference type="ARBA" id="ARBA00022857"/>
    </source>
</evidence>
<keyword evidence="5 7" id="KW-0560">Oxidoreductase</keyword>
<dbReference type="Gene3D" id="3.40.50.720">
    <property type="entry name" value="NAD(P)-binding Rossmann-like Domain"/>
    <property type="match status" value="1"/>
</dbReference>
<dbReference type="HAMAP" id="MF_02083">
    <property type="entry name" value="LysY"/>
    <property type="match status" value="1"/>
</dbReference>
<dbReference type="SUPFAM" id="SSF51735">
    <property type="entry name" value="NAD(P)-binding Rossmann-fold domains"/>
    <property type="match status" value="1"/>
</dbReference>
<keyword evidence="2 7" id="KW-0055">Arginine biosynthesis</keyword>
<protein>
    <recommendedName>
        <fullName evidence="7">Putative [LysW]-L-2-aminoadipate/[LysW]-L-glutamate phosphate reductase</fullName>
        <ecNumber evidence="7">1.2.1.103</ecNumber>
        <ecNumber evidence="7">1.2.1.106</ecNumber>
    </recommendedName>
</protein>
<evidence type="ECO:0000256" key="2">
    <source>
        <dbReference type="ARBA" id="ARBA00022571"/>
    </source>
</evidence>
<sequence length="349" mass="38982">MYEAAILGASGYVGGELLRLLLGHPEIRVKKAYSRRYADKPVHYVHPHLRGFYRGLRFERFDSEVSPDADIVFNALPHGEGIHITARLVEQGIRIVDLSADFRLKDPEKYKVWYGFEHPYPDLLEKFVYGLPELNSEELRGARLIASPGCNATASILAAAPLIKEAIIDLQTIIIDVKVGSSEAGRTPYEGSHHPEREGTIRPYQAWGHRHLEEFLQEARKLTSRGLRASMIPHAVSSIRGALASVHSWLTRDLDELDLWKVYARFYRGRPFIRIVYSSTQKLPDTKNVVGSNYADVSFAKENYTGRVSGFTALDNLVKGAAGQAIQALNISLGLREEAGLEVPPLKPA</sequence>
<dbReference type="SUPFAM" id="SSF55347">
    <property type="entry name" value="Glyceraldehyde-3-phosphate dehydrogenase-like, C-terminal domain"/>
    <property type="match status" value="1"/>
</dbReference>
<organism evidence="10">
    <name type="scientific">Fervidicoccus fontis</name>
    <dbReference type="NCBI Taxonomy" id="683846"/>
    <lineage>
        <taxon>Archaea</taxon>
        <taxon>Thermoproteota</taxon>
        <taxon>Thermoprotei</taxon>
        <taxon>Fervidicoccales</taxon>
        <taxon>Fervidicoccaceae</taxon>
        <taxon>Fervidicoccus</taxon>
    </lineage>
</organism>
<dbReference type="PANTHER" id="PTHR32338">
    <property type="entry name" value="N-ACETYL-GAMMA-GLUTAMYL-PHOSPHATE REDUCTASE, CHLOROPLASTIC-RELATED-RELATED"/>
    <property type="match status" value="1"/>
</dbReference>
<gene>
    <name evidence="7" type="primary">lysY</name>
    <name evidence="10" type="ORF">ENM78_05160</name>
</gene>
<dbReference type="PANTHER" id="PTHR32338:SF11">
    <property type="entry name" value="[LYSW]-L-2-AMINOADIPATE_[LYSW]-L-GLUTAMATE PHOSPHATE REDUCTASE-RELATED"/>
    <property type="match status" value="1"/>
</dbReference>
<evidence type="ECO:0000256" key="5">
    <source>
        <dbReference type="ARBA" id="ARBA00023002"/>
    </source>
</evidence>
<dbReference type="UniPathway" id="UPA00068"/>
<dbReference type="InterPro" id="IPR036291">
    <property type="entry name" value="NAD(P)-bd_dom_sf"/>
</dbReference>
<name>A0A7J3ZLA4_9CREN</name>
<dbReference type="EC" id="1.2.1.106" evidence="7"/>
<comment type="pathway">
    <text evidence="7">Amino-acid biosynthesis; L-lysine biosynthesis via AAA pathway; L-lysine from L-alpha-aminoadipate (Thermus route): step 3/5.</text>
</comment>
<proteinExistence type="inferred from homology"/>
<evidence type="ECO:0000256" key="7">
    <source>
        <dbReference type="HAMAP-Rule" id="MF_02083"/>
    </source>
</evidence>